<protein>
    <submittedName>
        <fullName evidence="1">Uncharacterized protein</fullName>
    </submittedName>
</protein>
<sequence length="257" mass="29361">MTTVVRDTNEVRDRVVRALADYVELSASMRELEDAFSARVMHTARQLQEIVATRTRLEAEYRRIRDRVERGGYGSDEELADDVESVLTDEPDAYQVQPAEAPAEIEADDLDAATKERIVREFKRIVLPKVHSDTSETPYAIFEVAYSAYRSRDYTLMAAFVVQYRGEVTATGDDGRPLTPDQLATRLSDYRAAEHRLADRVTALRASLTEDEVRDPVGTRERMARQQEQFHRAIAREADRLRELRERLEALARRGAG</sequence>
<evidence type="ECO:0000313" key="1">
    <source>
        <dbReference type="EMBL" id="TDV44829.1"/>
    </source>
</evidence>
<gene>
    <name evidence="1" type="ORF">CLV71_11388</name>
</gene>
<reference evidence="1 2" key="1">
    <citation type="submission" date="2019-03" db="EMBL/GenBank/DDBJ databases">
        <title>Genomic Encyclopedia of Archaeal and Bacterial Type Strains, Phase II (KMG-II): from individual species to whole genera.</title>
        <authorList>
            <person name="Goeker M."/>
        </authorList>
    </citation>
    <scope>NUCLEOTIDE SEQUENCE [LARGE SCALE GENOMIC DNA]</scope>
    <source>
        <strain evidence="1 2">DSM 45499</strain>
    </source>
</reference>
<keyword evidence="2" id="KW-1185">Reference proteome</keyword>
<dbReference type="Proteomes" id="UP000294927">
    <property type="component" value="Unassembled WGS sequence"/>
</dbReference>
<dbReference type="AlphaFoldDB" id="A0A4R7V5Y0"/>
<name>A0A4R7V5Y0_9PSEU</name>
<dbReference type="OrthoDB" id="5193413at2"/>
<dbReference type="EMBL" id="SOCP01000013">
    <property type="protein sequence ID" value="TDV44829.1"/>
    <property type="molecule type" value="Genomic_DNA"/>
</dbReference>
<proteinExistence type="predicted"/>
<evidence type="ECO:0000313" key="2">
    <source>
        <dbReference type="Proteomes" id="UP000294927"/>
    </source>
</evidence>
<dbReference type="RefSeq" id="WP_133906415.1">
    <property type="nucleotide sequence ID" value="NZ_SOCP01000013.1"/>
</dbReference>
<accession>A0A4R7V5Y0</accession>
<comment type="caution">
    <text evidence="1">The sequence shown here is derived from an EMBL/GenBank/DDBJ whole genome shotgun (WGS) entry which is preliminary data.</text>
</comment>
<organism evidence="1 2">
    <name type="scientific">Actinophytocola oryzae</name>
    <dbReference type="NCBI Taxonomy" id="502181"/>
    <lineage>
        <taxon>Bacteria</taxon>
        <taxon>Bacillati</taxon>
        <taxon>Actinomycetota</taxon>
        <taxon>Actinomycetes</taxon>
        <taxon>Pseudonocardiales</taxon>
        <taxon>Pseudonocardiaceae</taxon>
    </lineage>
</organism>